<protein>
    <submittedName>
        <fullName evidence="2">von Willebrand factor type A</fullName>
    </submittedName>
</protein>
<dbReference type="EMBL" id="ACYY01000027">
    <property type="protein sequence ID" value="EEW24057.1"/>
    <property type="molecule type" value="Genomic_DNA"/>
</dbReference>
<dbReference type="PROSITE" id="PS50234">
    <property type="entry name" value="VWFA"/>
    <property type="match status" value="1"/>
</dbReference>
<dbReference type="STRING" id="371731.Rsw2DRAFT_3036"/>
<reference evidence="2 3" key="1">
    <citation type="submission" date="2009-08" db="EMBL/GenBank/DDBJ databases">
        <title>The draft genome of Rhodobacter sp. SW2.</title>
        <authorList>
            <consortium name="US DOE Joint Genome Institute (JGI-PGF)"/>
            <person name="Lucas S."/>
            <person name="Copeland A."/>
            <person name="Lapidus A."/>
            <person name="Glavina del Rio T."/>
            <person name="Tice H."/>
            <person name="Bruce D."/>
            <person name="Goodwin L."/>
            <person name="Pitluck S."/>
            <person name="Larimer F."/>
            <person name="Land M.L."/>
            <person name="Hauser L."/>
            <person name="Emerson D."/>
        </authorList>
    </citation>
    <scope>NUCLEOTIDE SEQUENCE [LARGE SCALE GENOMIC DNA]</scope>
    <source>
        <strain evidence="2 3">SW2</strain>
    </source>
</reference>
<dbReference type="Proteomes" id="UP000010121">
    <property type="component" value="Unassembled WGS sequence"/>
</dbReference>
<gene>
    <name evidence="2" type="ORF">Rsw2DRAFT_3036</name>
</gene>
<dbReference type="Pfam" id="PF13519">
    <property type="entry name" value="VWA_2"/>
    <property type="match status" value="1"/>
</dbReference>
<comment type="caution">
    <text evidence="2">The sequence shown here is derived from an EMBL/GenBank/DDBJ whole genome shotgun (WGS) entry which is preliminary data.</text>
</comment>
<dbReference type="eggNOG" id="COG2304">
    <property type="taxonomic scope" value="Bacteria"/>
</dbReference>
<dbReference type="Pfam" id="PF13550">
    <property type="entry name" value="Phage-tail_3"/>
    <property type="match status" value="1"/>
</dbReference>
<dbReference type="AlphaFoldDB" id="C8S4Q8"/>
<feature type="domain" description="VWFA" evidence="1">
    <location>
        <begin position="262"/>
        <end position="417"/>
    </location>
</feature>
<dbReference type="Gene3D" id="3.40.50.410">
    <property type="entry name" value="von Willebrand factor, type A domain"/>
    <property type="match status" value="1"/>
</dbReference>
<evidence type="ECO:0000259" key="1">
    <source>
        <dbReference type="PROSITE" id="PS50234"/>
    </source>
</evidence>
<name>C8S4Q8_9RHOB</name>
<dbReference type="InterPro" id="IPR036465">
    <property type="entry name" value="vWFA_dom_sf"/>
</dbReference>
<dbReference type="SMART" id="SM00327">
    <property type="entry name" value="VWA"/>
    <property type="match status" value="1"/>
</dbReference>
<proteinExistence type="predicted"/>
<dbReference type="RefSeq" id="WP_008032498.1">
    <property type="nucleotide sequence ID" value="NZ_ACYY01000027.1"/>
</dbReference>
<sequence length="1108" mass="115013">MGSAKSQTVGYRYSLGVHLALCHGPVDAIREIRVDDRTAWSIGTAQSSSAAGSGAGAQASYGSLTGVSAEAGTGGASVATLRFAGMLPGIRLGASYDLRLASDGSRRTVTLQAVSHAKSTGITTWLVEPASTAFAAQSATVTEAASLPSLSQGAAGGRIRINAPELFGGETREGGIVGDIDVLMGEPAQGQNDYLAARARSDVPGYRGLCSLVLRQVYMGLNPYLKPWSVRLTRVLQAADGAPQWYPAKAQIVPEARIDDAAVYIAMDASGSMSGSRMAAQIAAVARLIREISANAAPDAGAGPNDLQIVTYNAAVTGTVLRRNADAAAYGELTAWVEALSPLTEGGTDYGAALSLASAFFSGAAAKHRILIFVTDGAPSPAATLQTAKATLAAITGVDVFAFNIALADTSATAELDNTPVDGVPVVPPDDPEALVASLRAGFGRGPDMNPAHIIRECLTNADWGLGHAAADIGPSFTAAADALFAEGFGLSLLWQQDGTIEEFIADVLKHIDAHLFVDRRSGRWELRLIRADYDAATLPVFDDSSVVDWGELGRRETADLVNSVTVKFSDIRTDQTGSVSVTDTALVQQLGQVISATVDYPGIRFEALAVRAAERDLRGLSAPLLTGEITVSRIGAGLEPGDVIRLFNPRRGLDGLVVRIAEISHGDGRNNGIRIKIAEDVFALGRTAIVGGESGASTALILPPRPLTRRWVEEAPYWLLVQEQGHAQADALLAEDPGCGAIIAAGERPSPDALSVQVWADSGAGFGLEQAVAFVPAAHLTAAISDDPAEDTISVGGWSGLGDVAIGTLASLGPELVRIDGVSATSLTIGRGCLDTVPMSHAAGTALLCWQQLGNASEPRFAASEAVAVKMLPETGFGTLPLAQAPADQITLASRAIRPLPPGNLRANGTSTVNPNLLNLGPVLLTWAHRDRLLQTSSVFDAYDAGDIGPEPGVSYVLELRWVDPVSGAVLEPVVARLLAGSANSFTLGKDAIPLATAPPGTRHFELRLQAERSTGSVTYQPWTARAIRLFVPDGIKIAEAGLWAEFGAGAATISAARAELWISRGASAGAMSAAAISCGRADLFIERGGASRPTSSQVSIYIEVLP</sequence>
<dbReference type="CDD" id="cd00198">
    <property type="entry name" value="vWFA"/>
    <property type="match status" value="1"/>
</dbReference>
<dbReference type="InterPro" id="IPR002035">
    <property type="entry name" value="VWF_A"/>
</dbReference>
<keyword evidence="3" id="KW-1185">Reference proteome</keyword>
<evidence type="ECO:0000313" key="3">
    <source>
        <dbReference type="Proteomes" id="UP000010121"/>
    </source>
</evidence>
<accession>C8S4Q8</accession>
<evidence type="ECO:0000313" key="2">
    <source>
        <dbReference type="EMBL" id="EEW24057.1"/>
    </source>
</evidence>
<dbReference type="OrthoDB" id="5917852at2"/>
<dbReference type="InterPro" id="IPR032876">
    <property type="entry name" value="J_dom"/>
</dbReference>
<organism evidence="2 3">
    <name type="scientific">Rhodobacter ferrooxidans</name>
    <dbReference type="NCBI Taxonomy" id="371731"/>
    <lineage>
        <taxon>Bacteria</taxon>
        <taxon>Pseudomonadati</taxon>
        <taxon>Pseudomonadota</taxon>
        <taxon>Alphaproteobacteria</taxon>
        <taxon>Rhodobacterales</taxon>
        <taxon>Rhodobacter group</taxon>
        <taxon>Rhodobacter</taxon>
    </lineage>
</organism>
<dbReference type="SUPFAM" id="SSF53300">
    <property type="entry name" value="vWA-like"/>
    <property type="match status" value="1"/>
</dbReference>